<dbReference type="AlphaFoldDB" id="A0A1X7G9N8"/>
<sequence length="64" mass="6823">MKTVLHFVLLSLIAIVAIVIGVIVGDYGAWYFAWFIGTVMIVLAAAAGGVLFDTQQAERDAAPQ</sequence>
<feature type="transmembrane region" description="Helical" evidence="1">
    <location>
        <begin position="31"/>
        <end position="52"/>
    </location>
</feature>
<evidence type="ECO:0000256" key="1">
    <source>
        <dbReference type="SAM" id="Phobius"/>
    </source>
</evidence>
<evidence type="ECO:0000313" key="3">
    <source>
        <dbReference type="Proteomes" id="UP000192911"/>
    </source>
</evidence>
<protein>
    <recommendedName>
        <fullName evidence="4">Cyd operon protein YbgT</fullName>
    </recommendedName>
</protein>
<evidence type="ECO:0008006" key="4">
    <source>
        <dbReference type="Google" id="ProtNLM"/>
    </source>
</evidence>
<keyword evidence="1" id="KW-0472">Membrane</keyword>
<evidence type="ECO:0000313" key="2">
    <source>
        <dbReference type="EMBL" id="SMF65652.1"/>
    </source>
</evidence>
<proteinExistence type="predicted"/>
<dbReference type="EMBL" id="FXAH01000014">
    <property type="protein sequence ID" value="SMF65652.1"/>
    <property type="molecule type" value="Genomic_DNA"/>
</dbReference>
<keyword evidence="3" id="KW-1185">Reference proteome</keyword>
<dbReference type="STRING" id="28094.SAMN06295900_11445"/>
<keyword evidence="1" id="KW-0812">Transmembrane</keyword>
<dbReference type="Proteomes" id="UP000192911">
    <property type="component" value="Unassembled WGS sequence"/>
</dbReference>
<reference evidence="3" key="1">
    <citation type="submission" date="2017-04" db="EMBL/GenBank/DDBJ databases">
        <authorList>
            <person name="Varghese N."/>
            <person name="Submissions S."/>
        </authorList>
    </citation>
    <scope>NUCLEOTIDE SEQUENCE [LARGE SCALE GENOMIC DNA]</scope>
    <source>
        <strain evidence="3">Ballard 720</strain>
    </source>
</reference>
<name>A0A1X7G9N8_TRICW</name>
<dbReference type="GeneID" id="95551722"/>
<organism evidence="2 3">
    <name type="scientific">Trinickia caryophylli</name>
    <name type="common">Paraburkholderia caryophylli</name>
    <dbReference type="NCBI Taxonomy" id="28094"/>
    <lineage>
        <taxon>Bacteria</taxon>
        <taxon>Pseudomonadati</taxon>
        <taxon>Pseudomonadota</taxon>
        <taxon>Betaproteobacteria</taxon>
        <taxon>Burkholderiales</taxon>
        <taxon>Burkholderiaceae</taxon>
        <taxon>Trinickia</taxon>
    </lineage>
</organism>
<keyword evidence="1" id="KW-1133">Transmembrane helix</keyword>
<dbReference type="OrthoDB" id="7225982at2"/>
<feature type="transmembrane region" description="Helical" evidence="1">
    <location>
        <begin position="7"/>
        <end position="25"/>
    </location>
</feature>
<dbReference type="RefSeq" id="WP_085229488.1">
    <property type="nucleotide sequence ID" value="NZ_BSQD01000013.1"/>
</dbReference>
<gene>
    <name evidence="2" type="ORF">SAMN06295900_11445</name>
</gene>
<accession>A0A1X7G9N8</accession>